<evidence type="ECO:0000313" key="2">
    <source>
        <dbReference type="Proteomes" id="UP000053105"/>
    </source>
</evidence>
<accession>A0A0N0BF92</accession>
<sequence>MGTKPTRDEKDVLFATKALCLSRDPLLENVERGGVRHQQHPLPFPDARSGFSKDLERCWQGGHHFLRSPLIRFKGSA</sequence>
<name>A0A0N0BF92_9HYME</name>
<reference evidence="1 2" key="1">
    <citation type="submission" date="2015-07" db="EMBL/GenBank/DDBJ databases">
        <title>The genome of Melipona quadrifasciata.</title>
        <authorList>
            <person name="Pan H."/>
            <person name="Kapheim K."/>
        </authorList>
    </citation>
    <scope>NUCLEOTIDE SEQUENCE [LARGE SCALE GENOMIC DNA]</scope>
    <source>
        <strain evidence="1">0111107301</strain>
        <tissue evidence="1">Whole body</tissue>
    </source>
</reference>
<protein>
    <submittedName>
        <fullName evidence="1">Uncharacterized protein</fullName>
    </submittedName>
</protein>
<keyword evidence="2" id="KW-1185">Reference proteome</keyword>
<dbReference type="EMBL" id="KQ435808">
    <property type="protein sequence ID" value="KOX73012.1"/>
    <property type="molecule type" value="Genomic_DNA"/>
</dbReference>
<dbReference type="AlphaFoldDB" id="A0A0N0BF92"/>
<organism evidence="1 2">
    <name type="scientific">Melipona quadrifasciata</name>
    <dbReference type="NCBI Taxonomy" id="166423"/>
    <lineage>
        <taxon>Eukaryota</taxon>
        <taxon>Metazoa</taxon>
        <taxon>Ecdysozoa</taxon>
        <taxon>Arthropoda</taxon>
        <taxon>Hexapoda</taxon>
        <taxon>Insecta</taxon>
        <taxon>Pterygota</taxon>
        <taxon>Neoptera</taxon>
        <taxon>Endopterygota</taxon>
        <taxon>Hymenoptera</taxon>
        <taxon>Apocrita</taxon>
        <taxon>Aculeata</taxon>
        <taxon>Apoidea</taxon>
        <taxon>Anthophila</taxon>
        <taxon>Apidae</taxon>
        <taxon>Melipona</taxon>
    </lineage>
</organism>
<evidence type="ECO:0000313" key="1">
    <source>
        <dbReference type="EMBL" id="KOX73012.1"/>
    </source>
</evidence>
<dbReference type="Proteomes" id="UP000053105">
    <property type="component" value="Unassembled WGS sequence"/>
</dbReference>
<proteinExistence type="predicted"/>
<gene>
    <name evidence="1" type="ORF">WN51_01380</name>
</gene>